<dbReference type="CDD" id="cd01026">
    <property type="entry name" value="TOPRIM_OLD"/>
    <property type="match status" value="1"/>
</dbReference>
<keyword evidence="5" id="KW-1185">Reference proteome</keyword>
<evidence type="ECO:0000313" key="5">
    <source>
        <dbReference type="Proteomes" id="UP000292120"/>
    </source>
</evidence>
<dbReference type="Gene3D" id="3.40.50.300">
    <property type="entry name" value="P-loop containing nucleotide triphosphate hydrolases"/>
    <property type="match status" value="1"/>
</dbReference>
<dbReference type="Pfam" id="PF20469">
    <property type="entry name" value="OLD-like_TOPRIM"/>
    <property type="match status" value="1"/>
</dbReference>
<dbReference type="Pfam" id="PF13476">
    <property type="entry name" value="AAA_23"/>
    <property type="match status" value="1"/>
</dbReference>
<proteinExistence type="predicted"/>
<reference evidence="4 5" key="1">
    <citation type="submission" date="2019-02" db="EMBL/GenBank/DDBJ databases">
        <title>Aquabacterium sp. strain KMB7.</title>
        <authorList>
            <person name="Chen W.-M."/>
        </authorList>
    </citation>
    <scope>NUCLEOTIDE SEQUENCE [LARGE SCALE GENOMIC DNA]</scope>
    <source>
        <strain evidence="4 5">KMB7</strain>
    </source>
</reference>
<sequence length="673" mass="73305">MYIAELFIENFRSFGVGDQAFKLTLTPGLTALVGENDAGKTAVVDALRYVLGTRDQEQLRVDEADFHRSSGGTPADQMTIKLVFRGLTNTDRSAFAEFLTFEEIDGAKNVSLVLTWSAKRLAAGASRRAASPEWRTGAKADGPLLDFGARSLLTATYLRPLRDAERAMSAGRGSRLSQILQHTKEIKETGVAFDHRTVPTPDPKTLSVLGLGDFANHLFRESQGIKKAGDKLNDEYLKPLSFAKDLLRARIEVSGSRDETVRLRQLLEKLDLTLAASAGDDSAHTRGLGSNNLLFMACELLLLAAESDGFPLLLIEEPEAHLHPQRQLRLMAFLQDQAAKVRTDGQQIQIIVTTHSPSIASDLHLDNIVLVEGGRGFPLRKGMTKLDNSDYSFLERFLDSTKSNLFFARGVMIVEGDAENILMPVLARLLKRDFSEYGVSVINVGGVGLGRYARIFMRADPASDGQISTPVACVTDLDVMPNCAPVIVGKIKAGEDIPTRPPSKRQWRVKSEFTAAELRERRQTRIDKASGQNVRTFVAGEWTLEYDLAHSGLSQEVWQAAVLALADEDIQAGKVTKKDAIEARGAEFLGLGALELEAKASHVYALFETEGASKAIGAQYLAELLEHAIESGSMGVDELRSKLPSYVLEAIAYVTAPIPVTPTAAGPSTTAPE</sequence>
<evidence type="ECO:0000313" key="4">
    <source>
        <dbReference type="EMBL" id="TBO29307.1"/>
    </source>
</evidence>
<dbReference type="InterPro" id="IPR051396">
    <property type="entry name" value="Bact_Antivir_Def_Nuclease"/>
</dbReference>
<feature type="domain" description="Endonuclease GajA/Old nuclease/RecF-like AAA" evidence="1">
    <location>
        <begin position="264"/>
        <end position="360"/>
    </location>
</feature>
<accession>A0A4Q9H0C7</accession>
<dbReference type="Proteomes" id="UP000292120">
    <property type="component" value="Unassembled WGS sequence"/>
</dbReference>
<comment type="caution">
    <text evidence="4">The sequence shown here is derived from an EMBL/GenBank/DDBJ whole genome shotgun (WGS) entry which is preliminary data.</text>
</comment>
<feature type="domain" description="OLD protein-like TOPRIM" evidence="3">
    <location>
        <begin position="406"/>
        <end position="478"/>
    </location>
</feature>
<dbReference type="InterPro" id="IPR034139">
    <property type="entry name" value="TOPRIM_OLD"/>
</dbReference>
<dbReference type="OrthoDB" id="3322489at2"/>
<dbReference type="PANTHER" id="PTHR43581:SF4">
    <property type="entry name" value="ATP_GTP PHOSPHATASE"/>
    <property type="match status" value="1"/>
</dbReference>
<evidence type="ECO:0000259" key="1">
    <source>
        <dbReference type="Pfam" id="PF13175"/>
    </source>
</evidence>
<dbReference type="EMBL" id="SIXI01000005">
    <property type="protein sequence ID" value="TBO29307.1"/>
    <property type="molecule type" value="Genomic_DNA"/>
</dbReference>
<evidence type="ECO:0000259" key="2">
    <source>
        <dbReference type="Pfam" id="PF13476"/>
    </source>
</evidence>
<dbReference type="GO" id="GO:0016887">
    <property type="term" value="F:ATP hydrolysis activity"/>
    <property type="evidence" value="ECO:0007669"/>
    <property type="project" value="InterPro"/>
</dbReference>
<dbReference type="InterPro" id="IPR041685">
    <property type="entry name" value="AAA_GajA/Old/RecF-like"/>
</dbReference>
<dbReference type="InterPro" id="IPR038729">
    <property type="entry name" value="Rad50/SbcC_AAA"/>
</dbReference>
<dbReference type="Pfam" id="PF13175">
    <property type="entry name" value="AAA_15"/>
    <property type="match status" value="1"/>
</dbReference>
<feature type="domain" description="Rad50/SbcC-type AAA" evidence="2">
    <location>
        <begin position="6"/>
        <end position="86"/>
    </location>
</feature>
<organism evidence="4 5">
    <name type="scientific">Aquabacterium lacunae</name>
    <dbReference type="NCBI Taxonomy" id="2528630"/>
    <lineage>
        <taxon>Bacteria</taxon>
        <taxon>Pseudomonadati</taxon>
        <taxon>Pseudomonadota</taxon>
        <taxon>Betaproteobacteria</taxon>
        <taxon>Burkholderiales</taxon>
        <taxon>Aquabacterium</taxon>
    </lineage>
</organism>
<name>A0A4Q9H0C7_9BURK</name>
<dbReference type="SUPFAM" id="SSF52540">
    <property type="entry name" value="P-loop containing nucleoside triphosphate hydrolases"/>
    <property type="match status" value="1"/>
</dbReference>
<evidence type="ECO:0000259" key="3">
    <source>
        <dbReference type="Pfam" id="PF20469"/>
    </source>
</evidence>
<dbReference type="CDD" id="cd00267">
    <property type="entry name" value="ABC_ATPase"/>
    <property type="match status" value="1"/>
</dbReference>
<dbReference type="AlphaFoldDB" id="A0A4Q9H0C7"/>
<dbReference type="InterPro" id="IPR027417">
    <property type="entry name" value="P-loop_NTPase"/>
</dbReference>
<dbReference type="PANTHER" id="PTHR43581">
    <property type="entry name" value="ATP/GTP PHOSPHATASE"/>
    <property type="match status" value="1"/>
</dbReference>
<dbReference type="RefSeq" id="WP_130968602.1">
    <property type="nucleotide sequence ID" value="NZ_SIXI01000005.1"/>
</dbReference>
<dbReference type="GO" id="GO:0006302">
    <property type="term" value="P:double-strand break repair"/>
    <property type="evidence" value="ECO:0007669"/>
    <property type="project" value="InterPro"/>
</dbReference>
<gene>
    <name evidence="4" type="ORF">EYS42_12925</name>
</gene>
<protein>
    <submittedName>
        <fullName evidence="4">DUF2813 domain-containing protein</fullName>
    </submittedName>
</protein>